<dbReference type="EMBL" id="JANCYU010000059">
    <property type="protein sequence ID" value="KAK4528044.1"/>
    <property type="molecule type" value="Genomic_DNA"/>
</dbReference>
<gene>
    <name evidence="1" type="ORF">GAYE_SCF48G5978</name>
</gene>
<proteinExistence type="predicted"/>
<protein>
    <submittedName>
        <fullName evidence="1">Uncharacterized protein</fullName>
    </submittedName>
</protein>
<name>A0AAV9ILA5_9RHOD</name>
<reference evidence="1 2" key="1">
    <citation type="submission" date="2022-07" db="EMBL/GenBank/DDBJ databases">
        <title>Genome-wide signatures of adaptation to extreme environments.</title>
        <authorList>
            <person name="Cho C.H."/>
            <person name="Yoon H.S."/>
        </authorList>
    </citation>
    <scope>NUCLEOTIDE SEQUENCE [LARGE SCALE GENOMIC DNA]</scope>
    <source>
        <strain evidence="1 2">108.79 E11</strain>
    </source>
</reference>
<keyword evidence="2" id="KW-1185">Reference proteome</keyword>
<dbReference type="Proteomes" id="UP001300502">
    <property type="component" value="Unassembled WGS sequence"/>
</dbReference>
<organism evidence="1 2">
    <name type="scientific">Galdieria yellowstonensis</name>
    <dbReference type="NCBI Taxonomy" id="3028027"/>
    <lineage>
        <taxon>Eukaryota</taxon>
        <taxon>Rhodophyta</taxon>
        <taxon>Bangiophyceae</taxon>
        <taxon>Galdieriales</taxon>
        <taxon>Galdieriaceae</taxon>
        <taxon>Galdieria</taxon>
    </lineage>
</organism>
<evidence type="ECO:0000313" key="1">
    <source>
        <dbReference type="EMBL" id="KAK4528044.1"/>
    </source>
</evidence>
<dbReference type="AlphaFoldDB" id="A0AAV9ILA5"/>
<sequence>MPLELWMEDQAPMTKDVFTLDPAVRTFMTGESPLCEAFQVGDEDVDRIYRLAYALDRFQSKWSQKV</sequence>
<comment type="caution">
    <text evidence="1">The sequence shown here is derived from an EMBL/GenBank/DDBJ whole genome shotgun (WGS) entry which is preliminary data.</text>
</comment>
<accession>A0AAV9ILA5</accession>
<evidence type="ECO:0000313" key="2">
    <source>
        <dbReference type="Proteomes" id="UP001300502"/>
    </source>
</evidence>